<dbReference type="Proteomes" id="UP000297703">
    <property type="component" value="Unassembled WGS sequence"/>
</dbReference>
<dbReference type="InterPro" id="IPR013162">
    <property type="entry name" value="CD80_C2-set"/>
</dbReference>
<evidence type="ECO:0000256" key="16">
    <source>
        <dbReference type="ARBA" id="ARBA00022989"/>
    </source>
</evidence>
<dbReference type="InterPro" id="IPR037930">
    <property type="entry name" value="Tom40"/>
</dbReference>
<dbReference type="PANTHER" id="PTHR47387">
    <property type="entry name" value="NECTIN-2"/>
    <property type="match status" value="1"/>
</dbReference>
<evidence type="ECO:0000256" key="10">
    <source>
        <dbReference type="ARBA" id="ARBA00022729"/>
    </source>
</evidence>
<dbReference type="STRING" id="55544.A0A4D9DQM2"/>
<evidence type="ECO:0000256" key="18">
    <source>
        <dbReference type="ARBA" id="ARBA00023136"/>
    </source>
</evidence>
<dbReference type="InterPro" id="IPR013106">
    <property type="entry name" value="Ig_V-set"/>
</dbReference>
<dbReference type="PANTHER" id="PTHR47387:SF1">
    <property type="entry name" value="NECTIN-2"/>
    <property type="match status" value="1"/>
</dbReference>
<dbReference type="GO" id="GO:0007155">
    <property type="term" value="P:cell adhesion"/>
    <property type="evidence" value="ECO:0007669"/>
    <property type="project" value="UniProtKB-KW"/>
</dbReference>
<evidence type="ECO:0000256" key="6">
    <source>
        <dbReference type="ARBA" id="ARBA00022448"/>
    </source>
</evidence>
<evidence type="ECO:0000256" key="9">
    <source>
        <dbReference type="ARBA" id="ARBA00022692"/>
    </source>
</evidence>
<evidence type="ECO:0000256" key="20">
    <source>
        <dbReference type="ARBA" id="ARBA00023180"/>
    </source>
</evidence>
<sequence length="785" mass="84564">MGAPRSLVFWSLLSVVLTQRVKVRDEVTGYVGDEAMLQCLFPATSPDIKVSQVTWMKEMGGKKQNVAVYLPDHKPNFPLDNSGRIRFLNVSLQDATLIIHPLRMSDEGTYVCEFATYPHGNEDGVTTLSILARPTNTAESRKVVAGNTTIPVAVCTSANGKPPAHIKWFSALPGNNNTSEVTNGDGTVTVTSQFNMVPTAAADQQQITCVISQKTLAVPENIPVTLDSSGPKGSWQSLTDPSALSTDPPQVTIDGYDDNWYVSRSEAVLRCAAKGNPKPTHYSWSTPSGSLPPTVQVQADRLVVQSVDVAVNTTFICQVTNSVGTTRVEQTVLVRAQPNMAGAGTTGGIIGGIIAAIVAVAVVATGVLIFRQQQKNRTEQDNDDLDGPPAYKPPPPQKKIEDPELVSNPPEAENIPLKAAYFEPSIAADPTEPDLPRYHELPTLEDKEPAATTGLSLEDEYLDQINPIYDALSFASGEGAPEQGFIMSRAFQWIYAIEAEGAESRSELANGGVEGAGLRQRGRRVRVSPGSGCCCRRLVNHSVALSTVGDSNYHFGVTYVGTKQLSPTEAFPVLVGDMDNSGSLNAQIIHQVSTRLRSKVAFQTQQSKFVNWQVDGEYRGEDFTAAMTLGNPDILVGSGILVAHYLQSITPCLALGGELVYHRRPGEEGTVMSLAGKYTAPNWIGTLTVGQAGAHATYYHKANDQLQVGVEFEASTRMQDTSVSFGYQLDVPKANLLFKGSVDSNWIVGAVLEKKLLPLPLTLTMGAFLNHRKNKFQCGFGLTIG</sequence>
<keyword evidence="6" id="KW-0813">Transport</keyword>
<name>A0A4D9DQM2_9SAUR</name>
<keyword evidence="20" id="KW-0325">Glycoprotein</keyword>
<evidence type="ECO:0000313" key="26">
    <source>
        <dbReference type="Proteomes" id="UP000297703"/>
    </source>
</evidence>
<evidence type="ECO:0000256" key="23">
    <source>
        <dbReference type="SAM" id="SignalP"/>
    </source>
</evidence>
<keyword evidence="14" id="KW-0653">Protein transport</keyword>
<dbReference type="InterPro" id="IPR007110">
    <property type="entry name" value="Ig-like_dom"/>
</dbReference>
<keyword evidence="12" id="KW-1000">Mitochondrion outer membrane</keyword>
<feature type="domain" description="Ig-like" evidence="24">
    <location>
        <begin position="4"/>
        <end position="129"/>
    </location>
</feature>
<evidence type="ECO:0000256" key="17">
    <source>
        <dbReference type="ARBA" id="ARBA00023128"/>
    </source>
</evidence>
<comment type="similarity">
    <text evidence="4">Belongs to the nectin family.</text>
</comment>
<evidence type="ECO:0000256" key="21">
    <source>
        <dbReference type="SAM" id="MobiDB-lite"/>
    </source>
</evidence>
<dbReference type="Pfam" id="PF08205">
    <property type="entry name" value="C2-set_2"/>
    <property type="match status" value="1"/>
</dbReference>
<comment type="caution">
    <text evidence="25">The sequence shown here is derived from an EMBL/GenBank/DDBJ whole genome shotgun (WGS) entry which is preliminary data.</text>
</comment>
<dbReference type="Pfam" id="PF07686">
    <property type="entry name" value="V-set"/>
    <property type="match status" value="1"/>
</dbReference>
<feature type="transmembrane region" description="Helical" evidence="22">
    <location>
        <begin position="349"/>
        <end position="370"/>
    </location>
</feature>
<comment type="subcellular location">
    <subcellularLocation>
        <location evidence="3">Cell junction</location>
        <location evidence="3">Adherens junction</location>
    </subcellularLocation>
    <subcellularLocation>
        <location evidence="1">Cell membrane</location>
        <topology evidence="1">Single-pass type I membrane protein</topology>
    </subcellularLocation>
    <subcellularLocation>
        <location evidence="2">Mitochondrion outer membrane</location>
        <topology evidence="2">Multi-pass membrane protein</topology>
    </subcellularLocation>
</comment>
<feature type="region of interest" description="Disordered" evidence="21">
    <location>
        <begin position="227"/>
        <end position="249"/>
    </location>
</feature>
<evidence type="ECO:0000256" key="12">
    <source>
        <dbReference type="ARBA" id="ARBA00022787"/>
    </source>
</evidence>
<keyword evidence="26" id="KW-1185">Reference proteome</keyword>
<evidence type="ECO:0000256" key="1">
    <source>
        <dbReference type="ARBA" id="ARBA00004251"/>
    </source>
</evidence>
<keyword evidence="8" id="KW-1003">Cell membrane</keyword>
<reference evidence="25 26" key="1">
    <citation type="submission" date="2019-04" db="EMBL/GenBank/DDBJ databases">
        <title>Draft genome of the big-headed turtle Platysternon megacephalum.</title>
        <authorList>
            <person name="Gong S."/>
        </authorList>
    </citation>
    <scope>NUCLEOTIDE SEQUENCE [LARGE SCALE GENOMIC DNA]</scope>
    <source>
        <strain evidence="25">DO16091913</strain>
        <tissue evidence="25">Muscle</tissue>
    </source>
</reference>
<feature type="domain" description="Ig-like" evidence="24">
    <location>
        <begin position="134"/>
        <end position="225"/>
    </location>
</feature>
<keyword evidence="10 23" id="KW-0732">Signal</keyword>
<keyword evidence="9 22" id="KW-0812">Transmembrane</keyword>
<dbReference type="InterPro" id="IPR052659">
    <property type="entry name" value="Nectin/PVR"/>
</dbReference>
<dbReference type="CDD" id="cd07305">
    <property type="entry name" value="Porin3_Tom40"/>
    <property type="match status" value="1"/>
</dbReference>
<dbReference type="FunFam" id="2.40.160.10:FF:000005">
    <property type="entry name" value="mitochondrial import receptor subunit TOM40 homolog"/>
    <property type="match status" value="1"/>
</dbReference>
<dbReference type="SUPFAM" id="SSF48726">
    <property type="entry name" value="Immunoglobulin"/>
    <property type="match status" value="3"/>
</dbReference>
<keyword evidence="19" id="KW-1015">Disulfide bond</keyword>
<dbReference type="Gene3D" id="2.60.40.10">
    <property type="entry name" value="Immunoglobulins"/>
    <property type="match status" value="3"/>
</dbReference>
<keyword evidence="18 22" id="KW-0472">Membrane</keyword>
<feature type="domain" description="Ig-like" evidence="24">
    <location>
        <begin position="249"/>
        <end position="333"/>
    </location>
</feature>
<dbReference type="EMBL" id="QXTE01000519">
    <property type="protein sequence ID" value="TFJ97223.1"/>
    <property type="molecule type" value="Genomic_DNA"/>
</dbReference>
<protein>
    <submittedName>
        <fullName evidence="25">POU domain protein ZP-23</fullName>
    </submittedName>
</protein>
<feature type="compositionally biased region" description="Polar residues" evidence="21">
    <location>
        <begin position="234"/>
        <end position="249"/>
    </location>
</feature>
<dbReference type="Gene3D" id="2.40.160.10">
    <property type="entry name" value="Porin"/>
    <property type="match status" value="1"/>
</dbReference>
<evidence type="ECO:0000256" key="4">
    <source>
        <dbReference type="ARBA" id="ARBA00007810"/>
    </source>
</evidence>
<evidence type="ECO:0000256" key="2">
    <source>
        <dbReference type="ARBA" id="ARBA00004374"/>
    </source>
</evidence>
<dbReference type="GO" id="GO:0005912">
    <property type="term" value="C:adherens junction"/>
    <property type="evidence" value="ECO:0007669"/>
    <property type="project" value="UniProtKB-SubCell"/>
</dbReference>
<feature type="signal peptide" evidence="23">
    <location>
        <begin position="1"/>
        <end position="18"/>
    </location>
</feature>
<gene>
    <name evidence="25" type="ORF">DR999_PMT20971</name>
</gene>
<feature type="chain" id="PRO_5020038148" evidence="23">
    <location>
        <begin position="19"/>
        <end position="785"/>
    </location>
</feature>
<dbReference type="InterPro" id="IPR013783">
    <property type="entry name" value="Ig-like_fold"/>
</dbReference>
<keyword evidence="16 22" id="KW-1133">Transmembrane helix</keyword>
<evidence type="ECO:0000259" key="24">
    <source>
        <dbReference type="PROSITE" id="PS50835"/>
    </source>
</evidence>
<dbReference type="PROSITE" id="PS50835">
    <property type="entry name" value="IG_LIKE"/>
    <property type="match status" value="3"/>
</dbReference>
<dbReference type="GO" id="GO:0008320">
    <property type="term" value="F:protein transmembrane transporter activity"/>
    <property type="evidence" value="ECO:0007669"/>
    <property type="project" value="InterPro"/>
</dbReference>
<dbReference type="OrthoDB" id="6413693at2759"/>
<dbReference type="InterPro" id="IPR003599">
    <property type="entry name" value="Ig_sub"/>
</dbReference>
<evidence type="ECO:0000313" key="25">
    <source>
        <dbReference type="EMBL" id="TFJ97223.1"/>
    </source>
</evidence>
<dbReference type="InterPro" id="IPR027246">
    <property type="entry name" value="Porin_Euk/Tom40"/>
</dbReference>
<dbReference type="SMART" id="SM00409">
    <property type="entry name" value="IG"/>
    <property type="match status" value="2"/>
</dbReference>
<evidence type="ECO:0000256" key="3">
    <source>
        <dbReference type="ARBA" id="ARBA00004536"/>
    </source>
</evidence>
<evidence type="ECO:0000256" key="5">
    <source>
        <dbReference type="ARBA" id="ARBA00010510"/>
    </source>
</evidence>
<keyword evidence="17" id="KW-0496">Mitochondrion</keyword>
<evidence type="ECO:0000256" key="14">
    <source>
        <dbReference type="ARBA" id="ARBA00022927"/>
    </source>
</evidence>
<dbReference type="GO" id="GO:0030150">
    <property type="term" value="P:protein import into mitochondrial matrix"/>
    <property type="evidence" value="ECO:0007669"/>
    <property type="project" value="InterPro"/>
</dbReference>
<keyword evidence="7" id="KW-1134">Transmembrane beta strand</keyword>
<keyword evidence="15" id="KW-0965">Cell junction</keyword>
<proteinExistence type="inferred from homology"/>
<dbReference type="InterPro" id="IPR023614">
    <property type="entry name" value="Porin_dom_sf"/>
</dbReference>
<dbReference type="Pfam" id="PF01459">
    <property type="entry name" value="Porin_3"/>
    <property type="match status" value="1"/>
</dbReference>
<feature type="region of interest" description="Disordered" evidence="21">
    <location>
        <begin position="375"/>
        <end position="411"/>
    </location>
</feature>
<dbReference type="GO" id="GO:0005886">
    <property type="term" value="C:plasma membrane"/>
    <property type="evidence" value="ECO:0007669"/>
    <property type="project" value="UniProtKB-SubCell"/>
</dbReference>
<accession>A0A4D9DQM2</accession>
<comment type="similarity">
    <text evidence="5">Belongs to the Tom40 family.</text>
</comment>
<evidence type="ECO:0000256" key="15">
    <source>
        <dbReference type="ARBA" id="ARBA00022949"/>
    </source>
</evidence>
<evidence type="ECO:0000256" key="22">
    <source>
        <dbReference type="SAM" id="Phobius"/>
    </source>
</evidence>
<reference evidence="25 26" key="2">
    <citation type="submission" date="2019-04" db="EMBL/GenBank/DDBJ databases">
        <title>The genome sequence of big-headed turtle.</title>
        <authorList>
            <person name="Gong S."/>
        </authorList>
    </citation>
    <scope>NUCLEOTIDE SEQUENCE [LARGE SCALE GENOMIC DNA]</scope>
    <source>
        <strain evidence="25">DO16091913</strain>
        <tissue evidence="25">Muscle</tissue>
    </source>
</reference>
<evidence type="ECO:0000256" key="7">
    <source>
        <dbReference type="ARBA" id="ARBA00022452"/>
    </source>
</evidence>
<dbReference type="InterPro" id="IPR036179">
    <property type="entry name" value="Ig-like_dom_sf"/>
</dbReference>
<organism evidence="25 26">
    <name type="scientific">Platysternon megacephalum</name>
    <name type="common">big-headed turtle</name>
    <dbReference type="NCBI Taxonomy" id="55544"/>
    <lineage>
        <taxon>Eukaryota</taxon>
        <taxon>Metazoa</taxon>
        <taxon>Chordata</taxon>
        <taxon>Craniata</taxon>
        <taxon>Vertebrata</taxon>
        <taxon>Euteleostomi</taxon>
        <taxon>Archelosauria</taxon>
        <taxon>Testudinata</taxon>
        <taxon>Testudines</taxon>
        <taxon>Cryptodira</taxon>
        <taxon>Durocryptodira</taxon>
        <taxon>Testudinoidea</taxon>
        <taxon>Platysternidae</taxon>
        <taxon>Platysternon</taxon>
    </lineage>
</organism>
<evidence type="ECO:0000256" key="8">
    <source>
        <dbReference type="ARBA" id="ARBA00022475"/>
    </source>
</evidence>
<keyword evidence="11" id="KW-0677">Repeat</keyword>
<evidence type="ECO:0000256" key="11">
    <source>
        <dbReference type="ARBA" id="ARBA00022737"/>
    </source>
</evidence>
<dbReference type="AlphaFoldDB" id="A0A4D9DQM2"/>
<keyword evidence="13" id="KW-0130">Cell adhesion</keyword>
<evidence type="ECO:0000256" key="13">
    <source>
        <dbReference type="ARBA" id="ARBA00022889"/>
    </source>
</evidence>
<dbReference type="GO" id="GO:0005741">
    <property type="term" value="C:mitochondrial outer membrane"/>
    <property type="evidence" value="ECO:0007669"/>
    <property type="project" value="UniProtKB-SubCell"/>
</dbReference>
<evidence type="ECO:0000256" key="19">
    <source>
        <dbReference type="ARBA" id="ARBA00023157"/>
    </source>
</evidence>
<dbReference type="FunFam" id="2.60.40.10:FF:000304">
    <property type="entry name" value="Nectin cell adhesion molecule 1"/>
    <property type="match status" value="1"/>
</dbReference>